<dbReference type="EMBL" id="FSRG01000006">
    <property type="protein sequence ID" value="SIO31273.1"/>
    <property type="molecule type" value="Genomic_DNA"/>
</dbReference>
<proteinExistence type="predicted"/>
<dbReference type="SUPFAM" id="SSF51905">
    <property type="entry name" value="FAD/NAD(P)-binding domain"/>
    <property type="match status" value="1"/>
</dbReference>
<dbReference type="RefSeq" id="WP_175566039.1">
    <property type="nucleotide sequence ID" value="NZ_FSRG01000006.1"/>
</dbReference>
<dbReference type="Gene3D" id="3.50.50.60">
    <property type="entry name" value="FAD/NAD(P)-binding domain"/>
    <property type="match status" value="1"/>
</dbReference>
<sequence length="399" mass="44179">MTTQQSMCRLTIGGCMRPVLEKARLRILIVGGGIAGSTLAALLHQHGEYPVVVERGGKNGASGYVLGLYPLGARVLHGLGMYVRYQEISRKMERYILHNSTGKVLKEFSLTEFNDAYGDIRGVDRGLLLALLRSSIPEENIFYNATVQHIQNNPYGAVVTFSDGSAQEFDLVVGADGIHSDVRTMIFQQKDYAYKTTGWGGWGAWRSLEGFDGATYRELWADGWFVGIYPVHNKLAVFMGGNKSKLLQFTAAEFVEEIRKQLPVGILQSALQSLEGLESAHFWDLEDCRATRWFSKRVVLLGDSATALLPTAGIGASMAMDSASALADELSRTDADYLSLALEKYVKRQKKRAESAQKNARFLARIMFQDSLPASMARNYIVRLYSLKGLLKGVIKIIN</sequence>
<dbReference type="Proteomes" id="UP000184694">
    <property type="component" value="Unassembled WGS sequence"/>
</dbReference>
<dbReference type="InterPro" id="IPR036188">
    <property type="entry name" value="FAD/NAD-bd_sf"/>
</dbReference>
<accession>A0A1N6IH11</accession>
<dbReference type="Pfam" id="PF01494">
    <property type="entry name" value="FAD_binding_3"/>
    <property type="match status" value="1"/>
</dbReference>
<gene>
    <name evidence="2" type="ORF">SAMN02745161_2746</name>
</gene>
<dbReference type="PRINTS" id="PR00420">
    <property type="entry name" value="RNGMNOXGNASE"/>
</dbReference>
<feature type="domain" description="FAD-binding" evidence="1">
    <location>
        <begin position="26"/>
        <end position="356"/>
    </location>
</feature>
<protein>
    <submittedName>
        <fullName evidence="2">2-polyprenyl-6-methoxyphenol hydroxylase</fullName>
    </submittedName>
</protein>
<keyword evidence="3" id="KW-1185">Reference proteome</keyword>
<dbReference type="STRING" id="1121457.SAMN02745161_2746"/>
<dbReference type="InterPro" id="IPR051704">
    <property type="entry name" value="FAD_aromatic-hydroxylase"/>
</dbReference>
<dbReference type="AlphaFoldDB" id="A0A1N6IH11"/>
<name>A0A1N6IH11_9BACT</name>
<dbReference type="InterPro" id="IPR002938">
    <property type="entry name" value="FAD-bd"/>
</dbReference>
<evidence type="ECO:0000259" key="1">
    <source>
        <dbReference type="Pfam" id="PF01494"/>
    </source>
</evidence>
<dbReference type="PANTHER" id="PTHR46865">
    <property type="entry name" value="OXIDOREDUCTASE-RELATED"/>
    <property type="match status" value="1"/>
</dbReference>
<dbReference type="GO" id="GO:0071949">
    <property type="term" value="F:FAD binding"/>
    <property type="evidence" value="ECO:0007669"/>
    <property type="project" value="InterPro"/>
</dbReference>
<organism evidence="2 3">
    <name type="scientific">Halodesulfovibrio marinisediminis DSM 17456</name>
    <dbReference type="NCBI Taxonomy" id="1121457"/>
    <lineage>
        <taxon>Bacteria</taxon>
        <taxon>Pseudomonadati</taxon>
        <taxon>Thermodesulfobacteriota</taxon>
        <taxon>Desulfovibrionia</taxon>
        <taxon>Desulfovibrionales</taxon>
        <taxon>Desulfovibrionaceae</taxon>
        <taxon>Halodesulfovibrio</taxon>
    </lineage>
</organism>
<reference evidence="3" key="1">
    <citation type="submission" date="2016-11" db="EMBL/GenBank/DDBJ databases">
        <authorList>
            <person name="Varghese N."/>
            <person name="Submissions S."/>
        </authorList>
    </citation>
    <scope>NUCLEOTIDE SEQUENCE [LARGE SCALE GENOMIC DNA]</scope>
    <source>
        <strain evidence="3">DSM 17456</strain>
    </source>
</reference>
<evidence type="ECO:0000313" key="2">
    <source>
        <dbReference type="EMBL" id="SIO31273.1"/>
    </source>
</evidence>
<evidence type="ECO:0000313" key="3">
    <source>
        <dbReference type="Proteomes" id="UP000184694"/>
    </source>
</evidence>